<dbReference type="SUPFAM" id="SSF56059">
    <property type="entry name" value="Glutathione synthetase ATP-binding domain-like"/>
    <property type="match status" value="1"/>
</dbReference>
<evidence type="ECO:0000256" key="4">
    <source>
        <dbReference type="ARBA" id="ARBA00022741"/>
    </source>
</evidence>
<dbReference type="Gene3D" id="3.30.470.20">
    <property type="entry name" value="ATP-grasp fold, B domain"/>
    <property type="match status" value="1"/>
</dbReference>
<feature type="non-terminal residue" evidence="6">
    <location>
        <position position="1"/>
    </location>
</feature>
<dbReference type="PROSITE" id="PS51221">
    <property type="entry name" value="TTL"/>
    <property type="match status" value="1"/>
</dbReference>
<evidence type="ECO:0000256" key="3">
    <source>
        <dbReference type="ARBA" id="ARBA00022598"/>
    </source>
</evidence>
<dbReference type="PANTHER" id="PTHR45870">
    <property type="entry name" value="TUBULIN MONOGLYCYLASE TTLL3"/>
    <property type="match status" value="1"/>
</dbReference>
<dbReference type="GO" id="GO:0060271">
    <property type="term" value="P:cilium assembly"/>
    <property type="evidence" value="ECO:0007669"/>
    <property type="project" value="TreeGrafter"/>
</dbReference>
<dbReference type="GO" id="GO:0015630">
    <property type="term" value="C:microtubule cytoskeleton"/>
    <property type="evidence" value="ECO:0007669"/>
    <property type="project" value="TreeGrafter"/>
</dbReference>
<dbReference type="EMBL" id="CAACVG010009984">
    <property type="protein sequence ID" value="VEN54687.1"/>
    <property type="molecule type" value="Genomic_DNA"/>
</dbReference>
<keyword evidence="5" id="KW-0067">ATP-binding</keyword>
<keyword evidence="7" id="KW-1185">Reference proteome</keyword>
<dbReference type="GO" id="GO:0003341">
    <property type="term" value="P:cilium movement"/>
    <property type="evidence" value="ECO:0007669"/>
    <property type="project" value="TreeGrafter"/>
</dbReference>
<keyword evidence="3" id="KW-0436">Ligase</keyword>
<evidence type="ECO:0000256" key="1">
    <source>
        <dbReference type="ARBA" id="ARBA00004496"/>
    </source>
</evidence>
<dbReference type="InterPro" id="IPR051437">
    <property type="entry name" value="TTLL_monoglycylase"/>
</dbReference>
<organism evidence="6 7">
    <name type="scientific">Callosobruchus maculatus</name>
    <name type="common">Southern cowpea weevil</name>
    <name type="synonym">Pulse bruchid</name>
    <dbReference type="NCBI Taxonomy" id="64391"/>
    <lineage>
        <taxon>Eukaryota</taxon>
        <taxon>Metazoa</taxon>
        <taxon>Ecdysozoa</taxon>
        <taxon>Arthropoda</taxon>
        <taxon>Hexapoda</taxon>
        <taxon>Insecta</taxon>
        <taxon>Pterygota</taxon>
        <taxon>Neoptera</taxon>
        <taxon>Endopterygota</taxon>
        <taxon>Coleoptera</taxon>
        <taxon>Polyphaga</taxon>
        <taxon>Cucujiformia</taxon>
        <taxon>Chrysomeloidea</taxon>
        <taxon>Chrysomelidae</taxon>
        <taxon>Bruchinae</taxon>
        <taxon>Bruchini</taxon>
        <taxon>Callosobruchus</taxon>
    </lineage>
</organism>
<evidence type="ECO:0000256" key="5">
    <source>
        <dbReference type="ARBA" id="ARBA00022840"/>
    </source>
</evidence>
<protein>
    <recommendedName>
        <fullName evidence="8">Tubulin--tyrosine ligase-like protein 9</fullName>
    </recommendedName>
</protein>
<dbReference type="GO" id="GO:0005524">
    <property type="term" value="F:ATP binding"/>
    <property type="evidence" value="ECO:0007669"/>
    <property type="project" value="UniProtKB-KW"/>
</dbReference>
<evidence type="ECO:0008006" key="8">
    <source>
        <dbReference type="Google" id="ProtNLM"/>
    </source>
</evidence>
<dbReference type="PANTHER" id="PTHR45870:SF2">
    <property type="entry name" value="TUBULIN MONOGLYCYLASE TTLL3"/>
    <property type="match status" value="1"/>
</dbReference>
<sequence length="316" mass="36449">LAIWFYKQCYARFSSQTFNLRKLHESIHLTNNSVQARYNKNTTRDITLPWYNMWDCNQFKNYLSDIGFPHAFDKIIYPGMKQSIIAAILLNQEKIEPRKNSFELYGADFMITEDFKPWLLEINSSPALYASTPVTAKMCPIVLEDVIKVIVDHGRNNRASTGLFELTYKGKVTTNLPKTPRSEVSSIPLTNSYFHTPSAISKMSPKCSLRRNLSLMSQMSKEHPELYLNHISMAMKQMMEKMLEVLNEKKRKQRNRKHKGVETVCVREAIDTQTSCSTGEIVLKEISLDQCPEMESLVEQPKPEVITRVISRINGK</sequence>
<dbReference type="InterPro" id="IPR004344">
    <property type="entry name" value="TTL/TTLL_fam"/>
</dbReference>
<dbReference type="Pfam" id="PF03133">
    <property type="entry name" value="TTL"/>
    <property type="match status" value="1"/>
</dbReference>
<dbReference type="Proteomes" id="UP000410492">
    <property type="component" value="Unassembled WGS sequence"/>
</dbReference>
<name>A0A653D3E4_CALMS</name>
<dbReference type="OrthoDB" id="202825at2759"/>
<evidence type="ECO:0000313" key="7">
    <source>
        <dbReference type="Proteomes" id="UP000410492"/>
    </source>
</evidence>
<keyword evidence="2" id="KW-0963">Cytoplasm</keyword>
<dbReference type="GO" id="GO:0005930">
    <property type="term" value="C:axoneme"/>
    <property type="evidence" value="ECO:0007669"/>
    <property type="project" value="TreeGrafter"/>
</dbReference>
<dbReference type="AlphaFoldDB" id="A0A653D3E4"/>
<keyword evidence="4" id="KW-0547">Nucleotide-binding</keyword>
<evidence type="ECO:0000313" key="6">
    <source>
        <dbReference type="EMBL" id="VEN54687.1"/>
    </source>
</evidence>
<gene>
    <name evidence="6" type="ORF">CALMAC_LOCUS14092</name>
</gene>
<accession>A0A653D3E4</accession>
<reference evidence="6 7" key="1">
    <citation type="submission" date="2019-01" db="EMBL/GenBank/DDBJ databases">
        <authorList>
            <person name="Sayadi A."/>
        </authorList>
    </citation>
    <scope>NUCLEOTIDE SEQUENCE [LARGE SCALE GENOMIC DNA]</scope>
</reference>
<evidence type="ECO:0000256" key="2">
    <source>
        <dbReference type="ARBA" id="ARBA00022490"/>
    </source>
</evidence>
<comment type="subcellular location">
    <subcellularLocation>
        <location evidence="1">Cytoplasm</location>
    </subcellularLocation>
</comment>
<dbReference type="GO" id="GO:0070736">
    <property type="term" value="F:protein-glycine ligase activity, initiating"/>
    <property type="evidence" value="ECO:0007669"/>
    <property type="project" value="TreeGrafter"/>
</dbReference>
<proteinExistence type="predicted"/>